<protein>
    <recommendedName>
        <fullName evidence="4">Phage-related replication protein</fullName>
    </recommendedName>
</protein>
<evidence type="ECO:0000313" key="2">
    <source>
        <dbReference type="EMBL" id="TBW73080.1"/>
    </source>
</evidence>
<keyword evidence="1" id="KW-1133">Transmembrane helix</keyword>
<dbReference type="Proteomes" id="UP000293637">
    <property type="component" value="Unassembled WGS sequence"/>
</dbReference>
<organism evidence="2 3">
    <name type="scientific">Staphylococcus lugdunensis</name>
    <dbReference type="NCBI Taxonomy" id="28035"/>
    <lineage>
        <taxon>Bacteria</taxon>
        <taxon>Bacillati</taxon>
        <taxon>Bacillota</taxon>
        <taxon>Bacilli</taxon>
        <taxon>Bacillales</taxon>
        <taxon>Staphylococcaceae</taxon>
        <taxon>Staphylococcus</taxon>
    </lineage>
</organism>
<sequence length="246" mass="28099">MQRHWNKKYYYALVIGLIVTIIALFSAIYFTRQNAVNQTSDTYKDFNDLKHHTTQNKDWKISTKHVKNDNILITAIHGGGIEPGSTEIARRIANIGKYDFYSFQGLLPADNQRLHITSTNYDEPQLMNMLAATKETISVHGFNGEDPFIYIGGKDKYMAKAIRTELRKAGFTIKSSPKGIEAMSEDNFVNQNGTDSGVQLELTTKQRQLFFKDLKLDKTTRNNSDNYTHTFYKFAKAVHKGIEKAK</sequence>
<gene>
    <name evidence="2" type="ORF">EQ812_04345</name>
</gene>
<dbReference type="Gene3D" id="3.40.630.100">
    <property type="entry name" value="Poly-gamma-glutamate hydrolase, zinc-binding motif"/>
    <property type="match status" value="1"/>
</dbReference>
<proteinExistence type="predicted"/>
<keyword evidence="1" id="KW-0472">Membrane</keyword>
<keyword evidence="1" id="KW-0812">Transmembrane</keyword>
<name>A0A4Q9WFC6_STALU</name>
<dbReference type="Pfam" id="PF05908">
    <property type="entry name" value="Gamma_PGA_hydro"/>
    <property type="match status" value="1"/>
</dbReference>
<evidence type="ECO:0000256" key="1">
    <source>
        <dbReference type="SAM" id="Phobius"/>
    </source>
</evidence>
<dbReference type="InterPro" id="IPR038128">
    <property type="entry name" value="Gamma_PGA_hydro_sf"/>
</dbReference>
<evidence type="ECO:0000313" key="3">
    <source>
        <dbReference type="Proteomes" id="UP000293637"/>
    </source>
</evidence>
<feature type="transmembrane region" description="Helical" evidence="1">
    <location>
        <begin position="9"/>
        <end position="30"/>
    </location>
</feature>
<reference evidence="2 3" key="1">
    <citation type="journal article" date="2019" name="Sci. Transl. Med.">
        <title>Quorum sensing between bacterial species on the skin protects against epidermal injury in atopic dermatitis.</title>
        <authorList>
            <person name="Williams M.R."/>
        </authorList>
    </citation>
    <scope>NUCLEOTIDE SEQUENCE [LARGE SCALE GENOMIC DNA]</scope>
    <source>
        <strain evidence="2 3">E7</strain>
    </source>
</reference>
<dbReference type="EMBL" id="SCHB01000002">
    <property type="protein sequence ID" value="TBW73080.1"/>
    <property type="molecule type" value="Genomic_DNA"/>
</dbReference>
<comment type="caution">
    <text evidence="2">The sequence shown here is derived from an EMBL/GenBank/DDBJ whole genome shotgun (WGS) entry which is preliminary data.</text>
</comment>
<dbReference type="GeneID" id="58090288"/>
<accession>A0A4Q9WFC6</accession>
<dbReference type="RefSeq" id="WP_002493049.1">
    <property type="nucleotide sequence ID" value="NZ_AP021848.1"/>
</dbReference>
<evidence type="ECO:0008006" key="4">
    <source>
        <dbReference type="Google" id="ProtNLM"/>
    </source>
</evidence>
<dbReference type="InterPro" id="IPR008585">
    <property type="entry name" value="Gamma_PGA_hydro"/>
</dbReference>
<dbReference type="AlphaFoldDB" id="A0A4Q9WFC6"/>